<comment type="subunit">
    <text evidence="3">Interacts with GyrB.</text>
</comment>
<sequence>MNTRNTASKVTPLRPKRACPECGKPSTRDSYPFCSDRCRQVDLNRWLSGSYVIPGREGEEEDDKE</sequence>
<comment type="cofactor">
    <cofactor evidence="3">
        <name>Zn(2+)</name>
        <dbReference type="ChEBI" id="CHEBI:29105"/>
    </cofactor>
    <text evidence="3">Binds 1 zinc ion.</text>
</comment>
<dbReference type="RefSeq" id="WP_019172990.1">
    <property type="nucleotide sequence ID" value="NZ_QGGG01000010.1"/>
</dbReference>
<feature type="binding site" evidence="3">
    <location>
        <position position="38"/>
    </location>
    <ligand>
        <name>Zn(2+)</name>
        <dbReference type="ChEBI" id="CHEBI:29105"/>
    </ligand>
</feature>
<feature type="binding site" evidence="3">
    <location>
        <position position="19"/>
    </location>
    <ligand>
        <name>Zn(2+)</name>
        <dbReference type="ChEBI" id="CHEBI:29105"/>
    </ligand>
</feature>
<accession>A0A316C0S9</accession>
<comment type="similarity">
    <text evidence="3">Belongs to the DNA gyrase inhibitor YacG family.</text>
</comment>
<dbReference type="Gene3D" id="3.30.50.10">
    <property type="entry name" value="Erythroid Transcription Factor GATA-1, subunit A"/>
    <property type="match status" value="1"/>
</dbReference>
<dbReference type="HAMAP" id="MF_00649">
    <property type="entry name" value="DNA_gyrase_inhibitor_YacG"/>
    <property type="match status" value="1"/>
</dbReference>
<dbReference type="AlphaFoldDB" id="A0A316C0S9"/>
<dbReference type="InterPro" id="IPR013088">
    <property type="entry name" value="Znf_NHR/GATA"/>
</dbReference>
<dbReference type="EMBL" id="QGGG01000010">
    <property type="protein sequence ID" value="PWJ81581.1"/>
    <property type="molecule type" value="Genomic_DNA"/>
</dbReference>
<organism evidence="5 6">
    <name type="scientific">Pseudaminobacter salicylatoxidans</name>
    <dbReference type="NCBI Taxonomy" id="93369"/>
    <lineage>
        <taxon>Bacteria</taxon>
        <taxon>Pseudomonadati</taxon>
        <taxon>Pseudomonadota</taxon>
        <taxon>Alphaproteobacteria</taxon>
        <taxon>Hyphomicrobiales</taxon>
        <taxon>Phyllobacteriaceae</taxon>
        <taxon>Pseudaminobacter</taxon>
    </lineage>
</organism>
<protein>
    <recommendedName>
        <fullName evidence="3">DNA gyrase inhibitor YacG</fullName>
    </recommendedName>
</protein>
<dbReference type="Proteomes" id="UP000245396">
    <property type="component" value="Unassembled WGS sequence"/>
</dbReference>
<dbReference type="GO" id="GO:0006355">
    <property type="term" value="P:regulation of DNA-templated transcription"/>
    <property type="evidence" value="ECO:0007669"/>
    <property type="project" value="InterPro"/>
</dbReference>
<dbReference type="Pfam" id="PF03884">
    <property type="entry name" value="YacG"/>
    <property type="match status" value="1"/>
</dbReference>
<dbReference type="GO" id="GO:0008270">
    <property type="term" value="F:zinc ion binding"/>
    <property type="evidence" value="ECO:0007669"/>
    <property type="project" value="UniProtKB-UniRule"/>
</dbReference>
<keyword evidence="6" id="KW-1185">Reference proteome</keyword>
<keyword evidence="1 3" id="KW-0479">Metal-binding</keyword>
<dbReference type="NCBIfam" id="NF002362">
    <property type="entry name" value="PRK01343.1"/>
    <property type="match status" value="1"/>
</dbReference>
<dbReference type="STRING" id="1192868.GCA_000304395_03475"/>
<evidence type="ECO:0000256" key="3">
    <source>
        <dbReference type="HAMAP-Rule" id="MF_00649"/>
    </source>
</evidence>
<comment type="caution">
    <text evidence="5">The sequence shown here is derived from an EMBL/GenBank/DDBJ whole genome shotgun (WGS) entry which is preliminary data.</text>
</comment>
<dbReference type="PANTHER" id="PTHR36150:SF1">
    <property type="entry name" value="DNA GYRASE INHIBITOR YACG"/>
    <property type="match status" value="1"/>
</dbReference>
<evidence type="ECO:0000256" key="1">
    <source>
        <dbReference type="ARBA" id="ARBA00022723"/>
    </source>
</evidence>
<feature type="binding site" evidence="3">
    <location>
        <position position="34"/>
    </location>
    <ligand>
        <name>Zn(2+)</name>
        <dbReference type="ChEBI" id="CHEBI:29105"/>
    </ligand>
</feature>
<feature type="region of interest" description="Disordered" evidence="4">
    <location>
        <begin position="1"/>
        <end position="29"/>
    </location>
</feature>
<dbReference type="GO" id="GO:0008657">
    <property type="term" value="F:DNA topoisomerase type II (double strand cut, ATP-hydrolyzing) inhibitor activity"/>
    <property type="evidence" value="ECO:0007669"/>
    <property type="project" value="UniProtKB-UniRule"/>
</dbReference>
<feature type="binding site" evidence="3">
    <location>
        <position position="22"/>
    </location>
    <ligand>
        <name>Zn(2+)</name>
        <dbReference type="ChEBI" id="CHEBI:29105"/>
    </ligand>
</feature>
<name>A0A316C0S9_PSESE</name>
<evidence type="ECO:0000313" key="6">
    <source>
        <dbReference type="Proteomes" id="UP000245396"/>
    </source>
</evidence>
<evidence type="ECO:0000256" key="4">
    <source>
        <dbReference type="SAM" id="MobiDB-lite"/>
    </source>
</evidence>
<evidence type="ECO:0000313" key="5">
    <source>
        <dbReference type="EMBL" id="PWJ81581.1"/>
    </source>
</evidence>
<dbReference type="OrthoDB" id="9809663at2"/>
<dbReference type="SUPFAM" id="SSF57716">
    <property type="entry name" value="Glucocorticoid receptor-like (DNA-binding domain)"/>
    <property type="match status" value="1"/>
</dbReference>
<comment type="function">
    <text evidence="3">Inhibits all the catalytic activities of DNA gyrase by preventing its interaction with DNA. Acts by binding directly to the C-terminal domain of GyrB, which probably disrupts DNA binding by the gyrase.</text>
</comment>
<keyword evidence="2 3" id="KW-0862">Zinc</keyword>
<dbReference type="InterPro" id="IPR005584">
    <property type="entry name" value="DNA_gyrase_inhibitor_YacG"/>
</dbReference>
<dbReference type="PANTHER" id="PTHR36150">
    <property type="entry name" value="DNA GYRASE INHIBITOR YACG"/>
    <property type="match status" value="1"/>
</dbReference>
<reference evidence="5 6" key="1">
    <citation type="submission" date="2018-05" db="EMBL/GenBank/DDBJ databases">
        <title>Genomic Encyclopedia of Type Strains, Phase IV (KMG-IV): sequencing the most valuable type-strain genomes for metagenomic binning, comparative biology and taxonomic classification.</title>
        <authorList>
            <person name="Goeker M."/>
        </authorList>
    </citation>
    <scope>NUCLEOTIDE SEQUENCE [LARGE SCALE GENOMIC DNA]</scope>
    <source>
        <strain evidence="5 6">DSM 6986</strain>
    </source>
</reference>
<evidence type="ECO:0000256" key="2">
    <source>
        <dbReference type="ARBA" id="ARBA00022833"/>
    </source>
</evidence>
<gene>
    <name evidence="3" type="primary">yacG</name>
    <name evidence="5" type="ORF">C7441_110114</name>
</gene>
<proteinExistence type="inferred from homology"/>